<dbReference type="AlphaFoldDB" id="A0A9X2CHR3"/>
<protein>
    <submittedName>
        <fullName evidence="1">Uncharacterized protein</fullName>
    </submittedName>
</protein>
<reference evidence="1" key="1">
    <citation type="submission" date="2022-01" db="EMBL/GenBank/DDBJ databases">
        <title>Whole genome-based taxonomy of the Shewanellaceae.</title>
        <authorList>
            <person name="Martin-Rodriguez A.J."/>
        </authorList>
    </citation>
    <scope>NUCLEOTIDE SEQUENCE</scope>
    <source>
        <strain evidence="1">DSM 16422</strain>
    </source>
</reference>
<evidence type="ECO:0000313" key="2">
    <source>
        <dbReference type="Proteomes" id="UP001139333"/>
    </source>
</evidence>
<evidence type="ECO:0000313" key="1">
    <source>
        <dbReference type="EMBL" id="MCL1143808.1"/>
    </source>
</evidence>
<organism evidence="1 2">
    <name type="scientific">Shewanella gaetbuli</name>
    <dbReference type="NCBI Taxonomy" id="220752"/>
    <lineage>
        <taxon>Bacteria</taxon>
        <taxon>Pseudomonadati</taxon>
        <taxon>Pseudomonadota</taxon>
        <taxon>Gammaproteobacteria</taxon>
        <taxon>Alteromonadales</taxon>
        <taxon>Shewanellaceae</taxon>
        <taxon>Shewanella</taxon>
    </lineage>
</organism>
<keyword evidence="2" id="KW-1185">Reference proteome</keyword>
<proteinExistence type="predicted"/>
<gene>
    <name evidence="1" type="ORF">L2672_14090</name>
</gene>
<dbReference type="EMBL" id="JAKIKP010000012">
    <property type="protein sequence ID" value="MCL1143808.1"/>
    <property type="molecule type" value="Genomic_DNA"/>
</dbReference>
<accession>A0A9X2CHR3</accession>
<dbReference type="Proteomes" id="UP001139333">
    <property type="component" value="Unassembled WGS sequence"/>
</dbReference>
<name>A0A9X2CHR3_9GAMM</name>
<comment type="caution">
    <text evidence="1">The sequence shown here is derived from an EMBL/GenBank/DDBJ whole genome shotgun (WGS) entry which is preliminary data.</text>
</comment>
<sequence>MFKVVCGNSGIAFIPP</sequence>